<dbReference type="Pfam" id="PF02826">
    <property type="entry name" value="2-Hacid_dh_C"/>
    <property type="match status" value="1"/>
</dbReference>
<dbReference type="Pfam" id="PF00389">
    <property type="entry name" value="2-Hacid_dh"/>
    <property type="match status" value="1"/>
</dbReference>
<dbReference type="GO" id="GO:0051287">
    <property type="term" value="F:NAD binding"/>
    <property type="evidence" value="ECO:0007669"/>
    <property type="project" value="InterPro"/>
</dbReference>
<evidence type="ECO:0000256" key="2">
    <source>
        <dbReference type="ARBA" id="ARBA00023002"/>
    </source>
</evidence>
<keyword evidence="2 4" id="KW-0560">Oxidoreductase</keyword>
<dbReference type="PANTHER" id="PTHR43026">
    <property type="entry name" value="2-HYDROXYACID DEHYDROGENASE HOMOLOG 1-RELATED"/>
    <property type="match status" value="1"/>
</dbReference>
<proteinExistence type="inferred from homology"/>
<dbReference type="InterPro" id="IPR006140">
    <property type="entry name" value="D-isomer_DH_NAD-bd"/>
</dbReference>
<comment type="similarity">
    <text evidence="1 4">Belongs to the D-isomer specific 2-hydroxyacid dehydrogenase family.</text>
</comment>
<evidence type="ECO:0000256" key="4">
    <source>
        <dbReference type="RuleBase" id="RU003719"/>
    </source>
</evidence>
<sequence>MMDAESGEEPAATFTRRPGDTPMRIAFFDTHRFDRAAFEEANAAFGHELTWFEPRLTPQTVGLAAGFPGVCSFVNDRLDGPCLQALAKGGTRLVALRSAGFNHVDLAEAARLGMTVVRVPEYSPEAVAEHTAALVLALNRKVHRAYARVREWNFSLDGLVGFDLHGKTVALVGLGRIGRATARIFHGFGCRLLAVDPQLKDEDARRLHLEPVALPEALAQADILSLHLPLTPGTRHLIDAAALARMKPGAMLINTGRGALIDSQALLAALKSGHLGAAGLDVYEEEEGVFFQDLSGQVLQDDVLARLLTFPNVLITAHQAFLTREALGAIARTTLESVTRFERGEPLGVTEVRAEQVLPR</sequence>
<accession>A0A410RN64</accession>
<evidence type="ECO:0000313" key="8">
    <source>
        <dbReference type="Proteomes" id="UP000288758"/>
    </source>
</evidence>
<evidence type="ECO:0000313" key="7">
    <source>
        <dbReference type="EMBL" id="QAT83295.1"/>
    </source>
</evidence>
<dbReference type="EMBL" id="CP034669">
    <property type="protein sequence ID" value="QAT83295.1"/>
    <property type="molecule type" value="Genomic_DNA"/>
</dbReference>
<dbReference type="PROSITE" id="PS00671">
    <property type="entry name" value="D_2_HYDROXYACID_DH_3"/>
    <property type="match status" value="1"/>
</dbReference>
<dbReference type="GO" id="GO:0008720">
    <property type="term" value="F:D-lactate dehydrogenase (NAD+) activity"/>
    <property type="evidence" value="ECO:0007669"/>
    <property type="project" value="TreeGrafter"/>
</dbReference>
<dbReference type="Proteomes" id="UP000288758">
    <property type="component" value="Chromosome"/>
</dbReference>
<evidence type="ECO:0000259" key="6">
    <source>
        <dbReference type="Pfam" id="PF02826"/>
    </source>
</evidence>
<dbReference type="InterPro" id="IPR029753">
    <property type="entry name" value="D-isomer_DH_CS"/>
</dbReference>
<dbReference type="SUPFAM" id="SSF52283">
    <property type="entry name" value="Formate/glycerate dehydrogenase catalytic domain-like"/>
    <property type="match status" value="1"/>
</dbReference>
<dbReference type="SUPFAM" id="SSF51735">
    <property type="entry name" value="NAD(P)-binding Rossmann-fold domains"/>
    <property type="match status" value="1"/>
</dbReference>
<evidence type="ECO:0000259" key="5">
    <source>
        <dbReference type="Pfam" id="PF00389"/>
    </source>
</evidence>
<dbReference type="PANTHER" id="PTHR43026:SF1">
    <property type="entry name" value="2-HYDROXYACID DEHYDROGENASE HOMOLOG 1-RELATED"/>
    <property type="match status" value="1"/>
</dbReference>
<name>A0A410RN64_CORCK</name>
<dbReference type="InterPro" id="IPR058205">
    <property type="entry name" value="D-LDH-like"/>
</dbReference>
<dbReference type="PROSITE" id="PS00670">
    <property type="entry name" value="D_2_HYDROXYACID_DH_2"/>
    <property type="match status" value="1"/>
</dbReference>
<feature type="domain" description="D-isomer specific 2-hydroxyacid dehydrogenase catalytic" evidence="5">
    <location>
        <begin position="37"/>
        <end position="347"/>
    </location>
</feature>
<dbReference type="InterPro" id="IPR006139">
    <property type="entry name" value="D-isomer_2_OHA_DH_cat_dom"/>
</dbReference>
<evidence type="ECO:0000256" key="3">
    <source>
        <dbReference type="ARBA" id="ARBA00023027"/>
    </source>
</evidence>
<organism evidence="7 8">
    <name type="scientific">Corallococcus coralloides</name>
    <name type="common">Myxococcus coralloides</name>
    <dbReference type="NCBI Taxonomy" id="184914"/>
    <lineage>
        <taxon>Bacteria</taxon>
        <taxon>Pseudomonadati</taxon>
        <taxon>Myxococcota</taxon>
        <taxon>Myxococcia</taxon>
        <taxon>Myxococcales</taxon>
        <taxon>Cystobacterineae</taxon>
        <taxon>Myxococcaceae</taxon>
        <taxon>Corallococcus</taxon>
    </lineage>
</organism>
<evidence type="ECO:0000256" key="1">
    <source>
        <dbReference type="ARBA" id="ARBA00005854"/>
    </source>
</evidence>
<feature type="domain" description="D-isomer specific 2-hydroxyacid dehydrogenase NAD-binding" evidence="6">
    <location>
        <begin position="133"/>
        <end position="320"/>
    </location>
</feature>
<dbReference type="AlphaFoldDB" id="A0A410RN64"/>
<protein>
    <submittedName>
        <fullName evidence="7">D-3-phosphoglycerate dehydrogenase</fullName>
    </submittedName>
</protein>
<dbReference type="InterPro" id="IPR036291">
    <property type="entry name" value="NAD(P)-bd_dom_sf"/>
</dbReference>
<dbReference type="Gene3D" id="3.40.50.720">
    <property type="entry name" value="NAD(P)-binding Rossmann-like Domain"/>
    <property type="match status" value="2"/>
</dbReference>
<keyword evidence="3" id="KW-0520">NAD</keyword>
<reference evidence="7 8" key="1">
    <citation type="submission" date="2018-12" db="EMBL/GenBank/DDBJ databases">
        <title>Complete Genome Sequence of the Corallopyronin A producing Myxobacterium Corallococcus coralloides B035.</title>
        <authorList>
            <person name="Bouhired S.M."/>
            <person name="Rupp O."/>
            <person name="Blom J."/>
            <person name="Schaeberle T.F."/>
            <person name="Kehraus S."/>
            <person name="Schiefer A."/>
            <person name="Pfarr K."/>
            <person name="Goesmann A."/>
            <person name="Hoerauf A."/>
            <person name="Koenig G.M."/>
        </authorList>
    </citation>
    <scope>NUCLEOTIDE SEQUENCE [LARGE SCALE GENOMIC DNA]</scope>
    <source>
        <strain evidence="7 8">B035</strain>
    </source>
</reference>
<gene>
    <name evidence="7" type="primary">serA_1</name>
    <name evidence="7" type="ORF">EJ065_1697</name>
</gene>
<dbReference type="CDD" id="cd12183">
    <property type="entry name" value="LDH_like_2"/>
    <property type="match status" value="1"/>
</dbReference>